<feature type="domain" description="AMP-binding enzyme C-terminal" evidence="6">
    <location>
        <begin position="307"/>
        <end position="383"/>
    </location>
</feature>
<evidence type="ECO:0000313" key="8">
    <source>
        <dbReference type="Proteomes" id="UP000801492"/>
    </source>
</evidence>
<dbReference type="SUPFAM" id="SSF56801">
    <property type="entry name" value="Acetyl-CoA synthetase-like"/>
    <property type="match status" value="1"/>
</dbReference>
<evidence type="ECO:0000313" key="7">
    <source>
        <dbReference type="EMBL" id="KAF2890250.1"/>
    </source>
</evidence>
<organism evidence="7 8">
    <name type="scientific">Ignelater luminosus</name>
    <name type="common">Cucubano</name>
    <name type="synonym">Pyrophorus luminosus</name>
    <dbReference type="NCBI Taxonomy" id="2038154"/>
    <lineage>
        <taxon>Eukaryota</taxon>
        <taxon>Metazoa</taxon>
        <taxon>Ecdysozoa</taxon>
        <taxon>Arthropoda</taxon>
        <taxon>Hexapoda</taxon>
        <taxon>Insecta</taxon>
        <taxon>Pterygota</taxon>
        <taxon>Neoptera</taxon>
        <taxon>Endopterygota</taxon>
        <taxon>Coleoptera</taxon>
        <taxon>Polyphaga</taxon>
        <taxon>Elateriformia</taxon>
        <taxon>Elateroidea</taxon>
        <taxon>Elateridae</taxon>
        <taxon>Agrypninae</taxon>
        <taxon>Pyrophorini</taxon>
        <taxon>Ignelater</taxon>
    </lineage>
</organism>
<dbReference type="EMBL" id="VTPC01055920">
    <property type="protein sequence ID" value="KAF2890250.1"/>
    <property type="molecule type" value="Genomic_DNA"/>
</dbReference>
<dbReference type="InterPro" id="IPR000873">
    <property type="entry name" value="AMP-dep_synth/lig_dom"/>
</dbReference>
<dbReference type="PANTHER" id="PTHR24096:SF149">
    <property type="entry name" value="AMP-BINDING DOMAIN-CONTAINING PROTEIN-RELATED"/>
    <property type="match status" value="1"/>
</dbReference>
<evidence type="ECO:0000256" key="1">
    <source>
        <dbReference type="ARBA" id="ARBA00004275"/>
    </source>
</evidence>
<dbReference type="Gene3D" id="3.30.300.30">
    <property type="match status" value="1"/>
</dbReference>
<dbReference type="InterPro" id="IPR020845">
    <property type="entry name" value="AMP-binding_CS"/>
</dbReference>
<feature type="domain" description="AMP-dependent synthetase/ligase" evidence="5">
    <location>
        <begin position="13"/>
        <end position="257"/>
    </location>
</feature>
<protein>
    <recommendedName>
        <fullName evidence="9">Luciferase</fullName>
    </recommendedName>
</protein>
<reference evidence="7" key="1">
    <citation type="submission" date="2019-08" db="EMBL/GenBank/DDBJ databases">
        <title>The genome of the North American firefly Photinus pyralis.</title>
        <authorList>
            <consortium name="Photinus pyralis genome working group"/>
            <person name="Fallon T.R."/>
            <person name="Sander Lower S.E."/>
            <person name="Weng J.-K."/>
        </authorList>
    </citation>
    <scope>NUCLEOTIDE SEQUENCE</scope>
    <source>
        <strain evidence="7">TRF0915ILg1</strain>
        <tissue evidence="7">Whole body</tissue>
    </source>
</reference>
<dbReference type="InterPro" id="IPR045851">
    <property type="entry name" value="AMP-bd_C_sf"/>
</dbReference>
<keyword evidence="3" id="KW-0436">Ligase</keyword>
<dbReference type="GO" id="GO:0016405">
    <property type="term" value="F:CoA-ligase activity"/>
    <property type="evidence" value="ECO:0007669"/>
    <property type="project" value="TreeGrafter"/>
</dbReference>
<dbReference type="PROSITE" id="PS00455">
    <property type="entry name" value="AMP_BINDING"/>
    <property type="match status" value="1"/>
</dbReference>
<keyword evidence="8" id="KW-1185">Reference proteome</keyword>
<evidence type="ECO:0008006" key="9">
    <source>
        <dbReference type="Google" id="ProtNLM"/>
    </source>
</evidence>
<dbReference type="GO" id="GO:0005777">
    <property type="term" value="C:peroxisome"/>
    <property type="evidence" value="ECO:0007669"/>
    <property type="project" value="UniProtKB-SubCell"/>
</dbReference>
<accession>A0A8K0G3D9</accession>
<dbReference type="Pfam" id="PF13193">
    <property type="entry name" value="AMP-binding_C"/>
    <property type="match status" value="1"/>
</dbReference>
<gene>
    <name evidence="7" type="ORF">ILUMI_15923</name>
</gene>
<dbReference type="Gene3D" id="3.40.50.12780">
    <property type="entry name" value="N-terminal domain of ligase-like"/>
    <property type="match status" value="1"/>
</dbReference>
<dbReference type="InterPro" id="IPR025110">
    <property type="entry name" value="AMP-bd_C"/>
</dbReference>
<evidence type="ECO:0000256" key="2">
    <source>
        <dbReference type="ARBA" id="ARBA00006432"/>
    </source>
</evidence>
<dbReference type="OrthoDB" id="10253869at2759"/>
<keyword evidence="4" id="KW-0576">Peroxisome</keyword>
<sequence length="398" mass="44153">KEAQLETEIVVFGLSTVHSEFADFFAPKENENFQPVEVENNKETALILFSSGTTGLPKGICLSHYCIMAQPYNIMDVGFNVDCVLSYASFYWISSHLTFSSSIFAGGSRLILPRYNPVQYWKLLDQFKVTLAFLAPSQAISLYNKGRPDGINTTHLSDFIIGGGPLAAEHILRIRDIFPGTNVSLIYGQTEIGGTGFCFGPNRKENIWALCEKPGACGRPVPDLICKIVDPETEETLGPNQRGELRVKTPFALNGYYNLDSSGIWDANGWLKTGDIVYYDEDEYFYVVDRIKEMLKFQSYHVAPTAIEGVLLGHPSIAGAVVIGIPHVEDGDHPAAAVVLKDPQDKITPEEIVKYIEGKVDDRQRLRGGVMIIPKIPTTATGKIRRIDAKKLFLERNS</sequence>
<dbReference type="Pfam" id="PF00501">
    <property type="entry name" value="AMP-binding"/>
    <property type="match status" value="1"/>
</dbReference>
<name>A0A8K0G3D9_IGNLU</name>
<evidence type="ECO:0000256" key="4">
    <source>
        <dbReference type="ARBA" id="ARBA00023140"/>
    </source>
</evidence>
<evidence type="ECO:0000259" key="6">
    <source>
        <dbReference type="Pfam" id="PF13193"/>
    </source>
</evidence>
<comment type="subcellular location">
    <subcellularLocation>
        <location evidence="1">Peroxisome</location>
    </subcellularLocation>
</comment>
<evidence type="ECO:0000256" key="3">
    <source>
        <dbReference type="ARBA" id="ARBA00022598"/>
    </source>
</evidence>
<feature type="non-terminal residue" evidence="7">
    <location>
        <position position="398"/>
    </location>
</feature>
<comment type="caution">
    <text evidence="7">The sequence shown here is derived from an EMBL/GenBank/DDBJ whole genome shotgun (WGS) entry which is preliminary data.</text>
</comment>
<dbReference type="AlphaFoldDB" id="A0A8K0G3D9"/>
<proteinExistence type="inferred from homology"/>
<dbReference type="InterPro" id="IPR042099">
    <property type="entry name" value="ANL_N_sf"/>
</dbReference>
<dbReference type="Proteomes" id="UP000801492">
    <property type="component" value="Unassembled WGS sequence"/>
</dbReference>
<dbReference type="PANTHER" id="PTHR24096">
    <property type="entry name" value="LONG-CHAIN-FATTY-ACID--COA LIGASE"/>
    <property type="match status" value="1"/>
</dbReference>
<evidence type="ECO:0000259" key="5">
    <source>
        <dbReference type="Pfam" id="PF00501"/>
    </source>
</evidence>
<comment type="similarity">
    <text evidence="2">Belongs to the ATP-dependent AMP-binding enzyme family.</text>
</comment>